<organism evidence="2 3">
    <name type="scientific">Enterococcus larvae</name>
    <dbReference type="NCBI Taxonomy" id="2794352"/>
    <lineage>
        <taxon>Bacteria</taxon>
        <taxon>Bacillati</taxon>
        <taxon>Bacillota</taxon>
        <taxon>Bacilli</taxon>
        <taxon>Lactobacillales</taxon>
        <taxon>Enterococcaceae</taxon>
        <taxon>Enterococcus</taxon>
    </lineage>
</organism>
<dbReference type="RefSeq" id="WP_209558085.1">
    <property type="nucleotide sequence ID" value="NZ_JAEDXU010000007.1"/>
</dbReference>
<feature type="domain" description="M protein trans-acting positive regulator (MGA) HTH" evidence="1">
    <location>
        <begin position="7"/>
        <end position="58"/>
    </location>
</feature>
<dbReference type="Pfam" id="PF08280">
    <property type="entry name" value="HTH_Mga"/>
    <property type="match status" value="1"/>
</dbReference>
<evidence type="ECO:0000313" key="3">
    <source>
        <dbReference type="Proteomes" id="UP000673375"/>
    </source>
</evidence>
<proteinExistence type="predicted"/>
<name>A0ABS4CLE6_9ENTE</name>
<dbReference type="InterPro" id="IPR013199">
    <property type="entry name" value="HTH_Mga_DNA-bd_dom"/>
</dbReference>
<comment type="caution">
    <text evidence="2">The sequence shown here is derived from an EMBL/GenBank/DDBJ whole genome shotgun (WGS) entry which is preliminary data.</text>
</comment>
<sequence>MIESFIEKDVLRQVKLIEYLYELEKLTLREVAKRLQVTTNTVKRDFGKVVFLLDEQIEFSEITSTTISIIFNSSFTRYDLAKILYQDSYFLKTCAYYLLGESDYLTIVEAEFISVAKAFTIKKQVENYFKAAGIMDENSEFLSNEIRYRLVLISVWMRCNILDKLIVPNQYKTATVFVDQVLFKFANGYEKNNREYQFLLLNTYLSISRFKEFSLIYEKDEITYLKNTPTFHQLMDVNELILAKEKLPETEIQYLASIYKTIPLNTSNYLIVEMNYQREKELMIEKNSMVRQLIKNFENEFGVDLFDHILFEKPFMNFIYSLWQETQAFSAEKHFYLSDQQLQLAEKIKQVLETWQKQFHLETEFTFNQTTLEKFCSQVTASLIQKRTQKLVFFFVAEDELSHTIYRENLKRWLNLDYNIIDSTMYYSLDELPIYVKEWPSIIICERSLKHDHTIPDVLTFFSISRNSILEDTRDILSYVYNWKTE</sequence>
<keyword evidence="3" id="KW-1185">Reference proteome</keyword>
<reference evidence="2 3" key="1">
    <citation type="submission" date="2020-12" db="EMBL/GenBank/DDBJ databases">
        <title>Vagococcus allomyrinae sp. nov. and Enterococcus lavae sp. nov., isolated from the larvae of Allomyrina dichotoma.</title>
        <authorList>
            <person name="Lee S.D."/>
        </authorList>
    </citation>
    <scope>NUCLEOTIDE SEQUENCE [LARGE SCALE GENOMIC DNA]</scope>
    <source>
        <strain evidence="2 3">BWM-S5</strain>
    </source>
</reference>
<evidence type="ECO:0000259" key="1">
    <source>
        <dbReference type="Pfam" id="PF08280"/>
    </source>
</evidence>
<evidence type="ECO:0000313" key="2">
    <source>
        <dbReference type="EMBL" id="MBP1047299.1"/>
    </source>
</evidence>
<dbReference type="Proteomes" id="UP000673375">
    <property type="component" value="Unassembled WGS sequence"/>
</dbReference>
<accession>A0ABS4CLE6</accession>
<gene>
    <name evidence="2" type="ORF">I6N96_13530</name>
</gene>
<protein>
    <submittedName>
        <fullName evidence="2">Helix-turn-helix domain-containing protein</fullName>
    </submittedName>
</protein>
<dbReference type="EMBL" id="JAEDXU010000007">
    <property type="protein sequence ID" value="MBP1047299.1"/>
    <property type="molecule type" value="Genomic_DNA"/>
</dbReference>